<evidence type="ECO:0000313" key="1">
    <source>
        <dbReference type="EMBL" id="OAI19987.1"/>
    </source>
</evidence>
<dbReference type="OrthoDB" id="6025396at2"/>
<keyword evidence="2" id="KW-1185">Reference proteome</keyword>
<name>A0A177NPK2_9GAMM</name>
<organism evidence="1 2">
    <name type="scientific">Methylomonas koyamae</name>
    <dbReference type="NCBI Taxonomy" id="702114"/>
    <lineage>
        <taxon>Bacteria</taxon>
        <taxon>Pseudomonadati</taxon>
        <taxon>Pseudomonadota</taxon>
        <taxon>Gammaproteobacteria</taxon>
        <taxon>Methylococcales</taxon>
        <taxon>Methylococcaceae</taxon>
        <taxon>Methylomonas</taxon>
    </lineage>
</organism>
<dbReference type="AlphaFoldDB" id="A0A177NPK2"/>
<evidence type="ECO:0000313" key="2">
    <source>
        <dbReference type="Proteomes" id="UP000077628"/>
    </source>
</evidence>
<dbReference type="RefSeq" id="WP_064027573.1">
    <property type="nucleotide sequence ID" value="NZ_LUUK01000151.1"/>
</dbReference>
<accession>A0A177NPK2</accession>
<reference evidence="2" key="1">
    <citation type="submission" date="2016-03" db="EMBL/GenBank/DDBJ databases">
        <authorList>
            <person name="Heylen K."/>
            <person name="De Vos P."/>
            <person name="Vekeman B."/>
        </authorList>
    </citation>
    <scope>NUCLEOTIDE SEQUENCE [LARGE SCALE GENOMIC DNA]</scope>
    <source>
        <strain evidence="2">R-45383</strain>
    </source>
</reference>
<sequence length="94" mass="10930">MYSSSDEIGIITAYVEQLEKESIPYALTIKKRVSAGDTLNEIEIMHFEQLLSEARMMMPMLKHHSEYQKLIAELASLYHEISEEALRNELNKKK</sequence>
<gene>
    <name evidence="1" type="ORF">A1355_03305</name>
</gene>
<dbReference type="Proteomes" id="UP000077628">
    <property type="component" value="Unassembled WGS sequence"/>
</dbReference>
<protein>
    <submittedName>
        <fullName evidence="1">Uncharacterized protein</fullName>
    </submittedName>
</protein>
<proteinExistence type="predicted"/>
<comment type="caution">
    <text evidence="1">The sequence shown here is derived from an EMBL/GenBank/DDBJ whole genome shotgun (WGS) entry which is preliminary data.</text>
</comment>
<dbReference type="STRING" id="702114.A1355_03305"/>
<dbReference type="EMBL" id="LUUK01000151">
    <property type="protein sequence ID" value="OAI19987.1"/>
    <property type="molecule type" value="Genomic_DNA"/>
</dbReference>